<keyword evidence="1" id="KW-0472">Membrane</keyword>
<feature type="transmembrane region" description="Helical" evidence="1">
    <location>
        <begin position="40"/>
        <end position="62"/>
    </location>
</feature>
<sequence length="148" mass="17186">MTVETTATVVSNGFYQGHLDPMEDDTSEEIHTNGTEIFEILHFLTGCFIPLPVMFLYIIVLWQFYTKDTWQRHIFYRILLRMGLLDCIHLVGYFITGVGAFIDWIDPAVFNGSSMVWKVKNNVHEILQYLSLLSRIGVKAERYIVESM</sequence>
<keyword evidence="1" id="KW-0812">Transmembrane</keyword>
<dbReference type="AlphaFoldDB" id="A0ABD6EZQ8"/>
<keyword evidence="1" id="KW-1133">Transmembrane helix</keyword>
<comment type="caution">
    <text evidence="2">The sequence shown here is derived from an EMBL/GenBank/DDBJ whole genome shotgun (WGS) entry which is preliminary data.</text>
</comment>
<name>A0ABD6EZQ8_9BILA</name>
<evidence type="ECO:0000313" key="3">
    <source>
        <dbReference type="Proteomes" id="UP001608902"/>
    </source>
</evidence>
<reference evidence="2 3" key="1">
    <citation type="submission" date="2024-08" db="EMBL/GenBank/DDBJ databases">
        <title>Gnathostoma spinigerum genome.</title>
        <authorList>
            <person name="Gonzalez-Bertolin B."/>
            <person name="Monzon S."/>
            <person name="Zaballos A."/>
            <person name="Jimenez P."/>
            <person name="Dekumyoy P."/>
            <person name="Varona S."/>
            <person name="Cuesta I."/>
            <person name="Sumanam S."/>
            <person name="Adisakwattana P."/>
            <person name="Gasser R.B."/>
            <person name="Hernandez-Gonzalez A."/>
            <person name="Young N.D."/>
            <person name="Perteguer M.J."/>
        </authorList>
    </citation>
    <scope>NUCLEOTIDE SEQUENCE [LARGE SCALE GENOMIC DNA]</scope>
    <source>
        <strain evidence="2">AL3</strain>
        <tissue evidence="2">Liver</tissue>
    </source>
</reference>
<organism evidence="2 3">
    <name type="scientific">Gnathostoma spinigerum</name>
    <dbReference type="NCBI Taxonomy" id="75299"/>
    <lineage>
        <taxon>Eukaryota</taxon>
        <taxon>Metazoa</taxon>
        <taxon>Ecdysozoa</taxon>
        <taxon>Nematoda</taxon>
        <taxon>Chromadorea</taxon>
        <taxon>Rhabditida</taxon>
        <taxon>Spirurina</taxon>
        <taxon>Gnathostomatomorpha</taxon>
        <taxon>Gnathostomatoidea</taxon>
        <taxon>Gnathostomatidae</taxon>
        <taxon>Gnathostoma</taxon>
    </lineage>
</organism>
<evidence type="ECO:0000256" key="1">
    <source>
        <dbReference type="SAM" id="Phobius"/>
    </source>
</evidence>
<proteinExistence type="predicted"/>
<keyword evidence="3" id="KW-1185">Reference proteome</keyword>
<evidence type="ECO:0000313" key="2">
    <source>
        <dbReference type="EMBL" id="MFH4983724.1"/>
    </source>
</evidence>
<feature type="transmembrane region" description="Helical" evidence="1">
    <location>
        <begin position="83"/>
        <end position="105"/>
    </location>
</feature>
<dbReference type="Proteomes" id="UP001608902">
    <property type="component" value="Unassembled WGS sequence"/>
</dbReference>
<gene>
    <name evidence="2" type="ORF">AB6A40_010433</name>
</gene>
<accession>A0ABD6EZQ8</accession>
<protein>
    <submittedName>
        <fullName evidence="2">Uncharacterized protein</fullName>
    </submittedName>
</protein>
<dbReference type="EMBL" id="JBGFUD010013483">
    <property type="protein sequence ID" value="MFH4983724.1"/>
    <property type="molecule type" value="Genomic_DNA"/>
</dbReference>